<sequence length="251" mass="27346">MASTTTTTSHHTHAHNNNKPAPATSPRAVELPPPAWGSPAHLAARRAEKEWTQHLRAHASADAAQRKVGKHAKYVDAVDVVVRYTLPPDWSLAVDGHNVGSIREGDAIWELPESDEVLVAVLKASSQPFFQRTGEFSKPSSAFKTPPFVKPTVKTPPVAAEPPAIVQPVSQQTTTIAPPPRSVPEVVEPPTNSDRSEQSVQPRKTFLPIALLGNVIYRIGTMFLWLIPSPLRARLNAWWSPVLRAPPPGQV</sequence>
<keyword evidence="2" id="KW-0472">Membrane</keyword>
<evidence type="ECO:0000313" key="3">
    <source>
        <dbReference type="EMBL" id="KIM33850.1"/>
    </source>
</evidence>
<reference evidence="3 4" key="1">
    <citation type="submission" date="2014-04" db="EMBL/GenBank/DDBJ databases">
        <authorList>
            <consortium name="DOE Joint Genome Institute"/>
            <person name="Kuo A."/>
            <person name="Zuccaro A."/>
            <person name="Kohler A."/>
            <person name="Nagy L.G."/>
            <person name="Floudas D."/>
            <person name="Copeland A."/>
            <person name="Barry K.W."/>
            <person name="Cichocki N."/>
            <person name="Veneault-Fourrey C."/>
            <person name="LaButti K."/>
            <person name="Lindquist E.A."/>
            <person name="Lipzen A."/>
            <person name="Lundell T."/>
            <person name="Morin E."/>
            <person name="Murat C."/>
            <person name="Sun H."/>
            <person name="Tunlid A."/>
            <person name="Henrissat B."/>
            <person name="Grigoriev I.V."/>
            <person name="Hibbett D.S."/>
            <person name="Martin F."/>
            <person name="Nordberg H.P."/>
            <person name="Cantor M.N."/>
            <person name="Hua S.X."/>
        </authorList>
    </citation>
    <scope>NUCLEOTIDE SEQUENCE [LARGE SCALE GENOMIC DNA]</scope>
    <source>
        <strain evidence="3 4">MAFF 305830</strain>
    </source>
</reference>
<protein>
    <submittedName>
        <fullName evidence="3">Uncharacterized protein</fullName>
    </submittedName>
</protein>
<reference evidence="4" key="2">
    <citation type="submission" date="2015-01" db="EMBL/GenBank/DDBJ databases">
        <title>Evolutionary Origins and Diversification of the Mycorrhizal Mutualists.</title>
        <authorList>
            <consortium name="DOE Joint Genome Institute"/>
            <consortium name="Mycorrhizal Genomics Consortium"/>
            <person name="Kohler A."/>
            <person name="Kuo A."/>
            <person name="Nagy L.G."/>
            <person name="Floudas D."/>
            <person name="Copeland A."/>
            <person name="Barry K.W."/>
            <person name="Cichocki N."/>
            <person name="Veneault-Fourrey C."/>
            <person name="LaButti K."/>
            <person name="Lindquist E.A."/>
            <person name="Lipzen A."/>
            <person name="Lundell T."/>
            <person name="Morin E."/>
            <person name="Murat C."/>
            <person name="Riley R."/>
            <person name="Ohm R."/>
            <person name="Sun H."/>
            <person name="Tunlid A."/>
            <person name="Henrissat B."/>
            <person name="Grigoriev I.V."/>
            <person name="Hibbett D.S."/>
            <person name="Martin F."/>
        </authorList>
    </citation>
    <scope>NUCLEOTIDE SEQUENCE [LARGE SCALE GENOMIC DNA]</scope>
    <source>
        <strain evidence="4">MAFF 305830</strain>
    </source>
</reference>
<dbReference type="OrthoDB" id="3181798at2759"/>
<dbReference type="EMBL" id="KN824277">
    <property type="protein sequence ID" value="KIM33850.1"/>
    <property type="molecule type" value="Genomic_DNA"/>
</dbReference>
<gene>
    <name evidence="3" type="ORF">M408DRAFT_86314</name>
</gene>
<proteinExistence type="predicted"/>
<keyword evidence="4" id="KW-1185">Reference proteome</keyword>
<dbReference type="HOGENOM" id="CLU_1124914_0_0_1"/>
<evidence type="ECO:0000256" key="1">
    <source>
        <dbReference type="SAM" id="MobiDB-lite"/>
    </source>
</evidence>
<dbReference type="Proteomes" id="UP000054097">
    <property type="component" value="Unassembled WGS sequence"/>
</dbReference>
<keyword evidence="2" id="KW-0812">Transmembrane</keyword>
<evidence type="ECO:0000256" key="2">
    <source>
        <dbReference type="SAM" id="Phobius"/>
    </source>
</evidence>
<organism evidence="3 4">
    <name type="scientific">Serendipita vermifera MAFF 305830</name>
    <dbReference type="NCBI Taxonomy" id="933852"/>
    <lineage>
        <taxon>Eukaryota</taxon>
        <taxon>Fungi</taxon>
        <taxon>Dikarya</taxon>
        <taxon>Basidiomycota</taxon>
        <taxon>Agaricomycotina</taxon>
        <taxon>Agaricomycetes</taxon>
        <taxon>Sebacinales</taxon>
        <taxon>Serendipitaceae</taxon>
        <taxon>Serendipita</taxon>
    </lineage>
</organism>
<accession>A0A0C3BAK5</accession>
<feature type="transmembrane region" description="Helical" evidence="2">
    <location>
        <begin position="206"/>
        <end position="227"/>
    </location>
</feature>
<feature type="region of interest" description="Disordered" evidence="1">
    <location>
        <begin position="169"/>
        <end position="200"/>
    </location>
</feature>
<feature type="region of interest" description="Disordered" evidence="1">
    <location>
        <begin position="1"/>
        <end position="41"/>
    </location>
</feature>
<name>A0A0C3BAK5_SERVB</name>
<evidence type="ECO:0000313" key="4">
    <source>
        <dbReference type="Proteomes" id="UP000054097"/>
    </source>
</evidence>
<keyword evidence="2" id="KW-1133">Transmembrane helix</keyword>
<dbReference type="AlphaFoldDB" id="A0A0C3BAK5"/>